<comment type="subcellular location">
    <subcellularLocation>
        <location evidence="1 6">Secreted</location>
    </subcellularLocation>
</comment>
<dbReference type="SMR" id="A0A2C9F3B6"/>
<dbReference type="PANTHER" id="PTHR10500:SF8">
    <property type="entry name" value="BETA-MICROSEMINOPROTEIN"/>
    <property type="match status" value="1"/>
</dbReference>
<dbReference type="GO" id="GO:0005576">
    <property type="term" value="C:extracellular region"/>
    <property type="evidence" value="ECO:0007669"/>
    <property type="project" value="UniProtKB-SubCell"/>
</dbReference>
<accession>A0A2C9F3B6</accession>
<comment type="similarity">
    <text evidence="2 6">Belongs to the beta-microseminoprotein family.</text>
</comment>
<gene>
    <name evidence="7 9" type="primary">MSMB</name>
</gene>
<dbReference type="PANTHER" id="PTHR10500">
    <property type="entry name" value="BETA-MICROSEMINOPROTEIN"/>
    <property type="match status" value="1"/>
</dbReference>
<dbReference type="GeneTree" id="ENSGT00940000154371"/>
<protein>
    <recommendedName>
        <fullName evidence="6">Beta-microseminoprotein</fullName>
    </recommendedName>
</protein>
<sequence>MHMPERTPAHHNEILLGTLVVLATFVTLCNSQCYFIPNQSLKPNECQDLKGVSHPLNSVWKTKDCEECTCGQDAISCCNTAAIPTGYDTNKCQKILNKKTCTYTVVEKKDPGKTCDVTGWVL</sequence>
<organism evidence="7 8">
    <name type="scientific">Sus scrofa</name>
    <name type="common">Pig</name>
    <dbReference type="NCBI Taxonomy" id="9823"/>
    <lineage>
        <taxon>Eukaryota</taxon>
        <taxon>Metazoa</taxon>
        <taxon>Chordata</taxon>
        <taxon>Craniata</taxon>
        <taxon>Vertebrata</taxon>
        <taxon>Euteleostomi</taxon>
        <taxon>Mammalia</taxon>
        <taxon>Eutheria</taxon>
        <taxon>Laurasiatheria</taxon>
        <taxon>Artiodactyla</taxon>
        <taxon>Suina</taxon>
        <taxon>Suidae</taxon>
        <taxon>Sus</taxon>
    </lineage>
</organism>
<dbReference type="OMA" id="ETEIICC"/>
<evidence type="ECO:0000256" key="2">
    <source>
        <dbReference type="ARBA" id="ARBA00010352"/>
    </source>
</evidence>
<dbReference type="Ensembl" id="ENSSSCT00000011384.4">
    <property type="protein sequence ID" value="ENSSSCP00000011089.3"/>
    <property type="gene ID" value="ENSSSCG00000010400.5"/>
</dbReference>
<dbReference type="InParanoid" id="A0A2C9F3B6"/>
<dbReference type="Proteomes" id="UP000008227">
    <property type="component" value="Chromosome 14"/>
</dbReference>
<proteinExistence type="inferred from homology"/>
<keyword evidence="8" id="KW-1185">Reference proteome</keyword>
<dbReference type="VGNC" id="VGNC:98141">
    <property type="gene designation" value="MSMB"/>
</dbReference>
<evidence type="ECO:0000256" key="1">
    <source>
        <dbReference type="ARBA" id="ARBA00004613"/>
    </source>
</evidence>
<reference evidence="8" key="1">
    <citation type="submission" date="2009-11" db="EMBL/GenBank/DDBJ databases">
        <authorList>
            <consortium name="Porcine genome sequencing project"/>
        </authorList>
    </citation>
    <scope>NUCLEOTIDE SEQUENCE [LARGE SCALE GENOMIC DNA]</scope>
    <source>
        <strain evidence="8">Duroc</strain>
    </source>
</reference>
<keyword evidence="5" id="KW-1015">Disulfide bond</keyword>
<evidence type="ECO:0000313" key="7">
    <source>
        <dbReference type="Ensembl" id="ENSSSCP00000011089.3"/>
    </source>
</evidence>
<feature type="chain" id="PRO_5011821540" description="Beta-microseminoprotein" evidence="6">
    <location>
        <begin position="32"/>
        <end position="122"/>
    </location>
</feature>
<dbReference type="AlphaFoldDB" id="A0A2C9F3B6"/>
<keyword evidence="4 6" id="KW-0732">Signal</keyword>
<dbReference type="InterPro" id="IPR008735">
    <property type="entry name" value="PSP94"/>
</dbReference>
<evidence type="ECO:0000256" key="4">
    <source>
        <dbReference type="ARBA" id="ARBA00022729"/>
    </source>
</evidence>
<evidence type="ECO:0000313" key="9">
    <source>
        <dbReference type="VGNC" id="VGNC:98141"/>
    </source>
</evidence>
<evidence type="ECO:0000256" key="5">
    <source>
        <dbReference type="ARBA" id="ARBA00023157"/>
    </source>
</evidence>
<dbReference type="Gene3D" id="2.20.25.590">
    <property type="match status" value="1"/>
</dbReference>
<evidence type="ECO:0000313" key="8">
    <source>
        <dbReference type="Proteomes" id="UP000008227"/>
    </source>
</evidence>
<evidence type="ECO:0000256" key="6">
    <source>
        <dbReference type="RuleBase" id="RU364124"/>
    </source>
</evidence>
<dbReference type="Bgee" id="ENSSSCG00000010400">
    <property type="expression patterns" value="Expressed in ovary and 44 other cell types or tissues"/>
</dbReference>
<dbReference type="FunCoup" id="A0A2C9F3B6">
    <property type="interactions" value="175"/>
</dbReference>
<reference evidence="7" key="3">
    <citation type="submission" date="2025-08" db="UniProtKB">
        <authorList>
            <consortium name="Ensembl"/>
        </authorList>
    </citation>
    <scope>IDENTIFICATION</scope>
</reference>
<dbReference type="Gene3D" id="2.10.70.10">
    <property type="entry name" value="Complement Module, domain 1"/>
    <property type="match status" value="1"/>
</dbReference>
<reference evidence="7" key="2">
    <citation type="journal article" date="2020" name="Gigascience">
        <title>An improved pig reference genome sequence to enable pig genetics and genomics research.</title>
        <authorList>
            <person name="Warr A."/>
            <person name="Affara N."/>
            <person name="Aken B."/>
            <person name="Beiki H."/>
            <person name="Bickhart D.M."/>
            <person name="Billis K."/>
            <person name="Chow W."/>
            <person name="Eory L."/>
            <person name="Finlayson H.A."/>
            <person name="Flicek P."/>
            <person name="Giron C.G."/>
            <person name="Griffin D.K."/>
            <person name="Hall R."/>
            <person name="Hannum G."/>
            <person name="Hourlier T."/>
            <person name="Howe K."/>
            <person name="Hume D.A."/>
            <person name="Izuogu O."/>
            <person name="Kim K."/>
            <person name="Koren S."/>
            <person name="Liu H."/>
            <person name="Manchanda N."/>
            <person name="Martin F.J."/>
            <person name="Nonneman D.J."/>
            <person name="O'Connor R.E."/>
            <person name="Phillippy A.M."/>
            <person name="Rohrer G.A."/>
            <person name="Rosen B.D."/>
            <person name="Rund L.A."/>
            <person name="Sargent C.A."/>
            <person name="Schook L.B."/>
            <person name="Schroeder S.G."/>
            <person name="Schwartz A.S."/>
            <person name="Skinner B.M."/>
            <person name="Talbot R."/>
            <person name="Tseng E."/>
            <person name="Tuggle C.K."/>
            <person name="Watson M."/>
            <person name="Smith T.P.L."/>
            <person name="Archibald A.L."/>
        </authorList>
    </citation>
    <scope>NUCLEOTIDE SEQUENCE [LARGE SCALE GENOMIC DNA]</scope>
    <source>
        <strain evidence="7">Duroc</strain>
    </source>
</reference>
<keyword evidence="3 6" id="KW-0964">Secreted</keyword>
<name>A0A2C9F3B6_PIG</name>
<feature type="signal peptide" evidence="6">
    <location>
        <begin position="1"/>
        <end position="31"/>
    </location>
</feature>
<reference evidence="7" key="4">
    <citation type="submission" date="2025-09" db="UniProtKB">
        <authorList>
            <consortium name="Ensembl"/>
        </authorList>
    </citation>
    <scope>IDENTIFICATION</scope>
</reference>
<evidence type="ECO:0000256" key="3">
    <source>
        <dbReference type="ARBA" id="ARBA00022525"/>
    </source>
</evidence>
<dbReference type="Pfam" id="PF05825">
    <property type="entry name" value="PSP94"/>
    <property type="match status" value="1"/>
</dbReference>